<proteinExistence type="predicted"/>
<keyword evidence="3" id="KW-1185">Reference proteome</keyword>
<accession>A0A942YI21</accession>
<feature type="transmembrane region" description="Helical" evidence="1">
    <location>
        <begin position="67"/>
        <end position="90"/>
    </location>
</feature>
<dbReference type="RefSeq" id="WP_213124117.1">
    <property type="nucleotide sequence ID" value="NZ_JAGYPG010000001.1"/>
</dbReference>
<evidence type="ECO:0000256" key="1">
    <source>
        <dbReference type="SAM" id="Phobius"/>
    </source>
</evidence>
<protein>
    <submittedName>
        <fullName evidence="2">Membrane protein FxsA</fullName>
    </submittedName>
</protein>
<keyword evidence="1" id="KW-0812">Transmembrane</keyword>
<keyword evidence="1" id="KW-0472">Membrane</keyword>
<keyword evidence="1" id="KW-1133">Transmembrane helix</keyword>
<dbReference type="NCBIfam" id="NF008528">
    <property type="entry name" value="PRK11463.1-2"/>
    <property type="match status" value="1"/>
</dbReference>
<dbReference type="EMBL" id="JAGYPG010000001">
    <property type="protein sequence ID" value="MBS4194976.1"/>
    <property type="molecule type" value="Genomic_DNA"/>
</dbReference>
<evidence type="ECO:0000313" key="2">
    <source>
        <dbReference type="EMBL" id="MBS4194976.1"/>
    </source>
</evidence>
<reference evidence="2 3" key="1">
    <citation type="submission" date="2021-05" db="EMBL/GenBank/DDBJ databases">
        <title>Novel Bacillus species.</title>
        <authorList>
            <person name="Liu G."/>
        </authorList>
    </citation>
    <scope>NUCLEOTIDE SEQUENCE [LARGE SCALE GENOMIC DNA]</scope>
    <source>
        <strain evidence="3">FJAT-49780</strain>
    </source>
</reference>
<dbReference type="Pfam" id="PF04186">
    <property type="entry name" value="FxsA"/>
    <property type="match status" value="1"/>
</dbReference>
<dbReference type="AlphaFoldDB" id="A0A942YI21"/>
<feature type="transmembrane region" description="Helical" evidence="1">
    <location>
        <begin position="5"/>
        <end position="22"/>
    </location>
</feature>
<gene>
    <name evidence="2" type="primary">fxsA</name>
    <name evidence="2" type="ORF">KHA97_07775</name>
</gene>
<organism evidence="2 3">
    <name type="scientific">Lederbergia citri</name>
    <dbReference type="NCBI Taxonomy" id="2833580"/>
    <lineage>
        <taxon>Bacteria</taxon>
        <taxon>Bacillati</taxon>
        <taxon>Bacillota</taxon>
        <taxon>Bacilli</taxon>
        <taxon>Bacillales</taxon>
        <taxon>Bacillaceae</taxon>
        <taxon>Lederbergia</taxon>
    </lineage>
</organism>
<feature type="transmembrane region" description="Helical" evidence="1">
    <location>
        <begin position="28"/>
        <end position="46"/>
    </location>
</feature>
<dbReference type="PANTHER" id="PTHR35335:SF1">
    <property type="entry name" value="UPF0716 PROTEIN FXSA"/>
    <property type="match status" value="1"/>
</dbReference>
<dbReference type="Proteomes" id="UP000681414">
    <property type="component" value="Unassembled WGS sequence"/>
</dbReference>
<evidence type="ECO:0000313" key="3">
    <source>
        <dbReference type="Proteomes" id="UP000681414"/>
    </source>
</evidence>
<dbReference type="InterPro" id="IPR007313">
    <property type="entry name" value="FxsA"/>
</dbReference>
<dbReference type="GO" id="GO:0016020">
    <property type="term" value="C:membrane"/>
    <property type="evidence" value="ECO:0007669"/>
    <property type="project" value="InterPro"/>
</dbReference>
<dbReference type="PANTHER" id="PTHR35335">
    <property type="entry name" value="UPF0716 PROTEIN FXSA"/>
    <property type="match status" value="1"/>
</dbReference>
<sequence length="128" mass="14012">MKYIILVFIVIPAIEIGLFILSGKTIGVLPTVGVIIATGILGAYLAKKQGLEALRKVQNDLRSGIPPGIAMLDGVCILVGAILLVTPGFLSDVMGLFLLLPVTRKIIRPFLLIMIKKWISRKHIYIHR</sequence>
<comment type="caution">
    <text evidence="2">The sequence shown here is derived from an EMBL/GenBank/DDBJ whole genome shotgun (WGS) entry which is preliminary data.</text>
</comment>
<name>A0A942YI21_9BACI</name>